<name>A0A1X7SUQ0_AMPQE</name>
<organism evidence="1">
    <name type="scientific">Amphimedon queenslandica</name>
    <name type="common">Sponge</name>
    <dbReference type="NCBI Taxonomy" id="400682"/>
    <lineage>
        <taxon>Eukaryota</taxon>
        <taxon>Metazoa</taxon>
        <taxon>Porifera</taxon>
        <taxon>Demospongiae</taxon>
        <taxon>Heteroscleromorpha</taxon>
        <taxon>Haplosclerida</taxon>
        <taxon>Niphatidae</taxon>
        <taxon>Amphimedon</taxon>
    </lineage>
</organism>
<evidence type="ECO:0000313" key="1">
    <source>
        <dbReference type="EnsemblMetazoa" id="Aqu2.1.05710_001"/>
    </source>
</evidence>
<dbReference type="InParanoid" id="A0A1X7SUQ0"/>
<protein>
    <submittedName>
        <fullName evidence="1">Uncharacterized protein</fullName>
    </submittedName>
</protein>
<sequence>MKNREKLFFRRKWCKEATLDLKKVIILNHIISFVVDQEELVSLMLLKLFNLIL</sequence>
<accession>A0A1X7SUQ0</accession>
<reference evidence="1" key="1">
    <citation type="submission" date="2017-05" db="UniProtKB">
        <authorList>
            <consortium name="EnsemblMetazoa"/>
        </authorList>
    </citation>
    <scope>IDENTIFICATION</scope>
</reference>
<dbReference type="AlphaFoldDB" id="A0A1X7SUQ0"/>
<proteinExistence type="predicted"/>
<dbReference type="EnsemblMetazoa" id="Aqu2.1.05710_001">
    <property type="protein sequence ID" value="Aqu2.1.05710_001"/>
    <property type="gene ID" value="Aqu2.1.05710"/>
</dbReference>